<evidence type="ECO:0000256" key="4">
    <source>
        <dbReference type="ARBA" id="ARBA00022596"/>
    </source>
</evidence>
<evidence type="ECO:0000313" key="9">
    <source>
        <dbReference type="EMBL" id="MBB3138726.1"/>
    </source>
</evidence>
<dbReference type="EMBL" id="JACHXH010000037">
    <property type="protein sequence ID" value="MBB3138726.1"/>
    <property type="molecule type" value="Genomic_DNA"/>
</dbReference>
<dbReference type="Pfam" id="PF03824">
    <property type="entry name" value="NicO"/>
    <property type="match status" value="1"/>
</dbReference>
<dbReference type="GO" id="GO:0005886">
    <property type="term" value="C:plasma membrane"/>
    <property type="evidence" value="ECO:0007669"/>
    <property type="project" value="UniProtKB-SubCell"/>
</dbReference>
<evidence type="ECO:0000256" key="1">
    <source>
        <dbReference type="ARBA" id="ARBA00004127"/>
    </source>
</evidence>
<evidence type="ECO:0000256" key="5">
    <source>
        <dbReference type="ARBA" id="ARBA00022692"/>
    </source>
</evidence>
<name>A0A7W5G3V8_9HYPH</name>
<gene>
    <name evidence="9" type="ORF">FHS26_006505</name>
</gene>
<dbReference type="GO" id="GO:0015099">
    <property type="term" value="F:nickel cation transmembrane transporter activity"/>
    <property type="evidence" value="ECO:0007669"/>
    <property type="project" value="UniProtKB-UniRule"/>
</dbReference>
<evidence type="ECO:0000256" key="7">
    <source>
        <dbReference type="ARBA" id="ARBA00023136"/>
    </source>
</evidence>
<evidence type="ECO:0000313" key="10">
    <source>
        <dbReference type="Proteomes" id="UP000518315"/>
    </source>
</evidence>
<reference evidence="9 10" key="1">
    <citation type="submission" date="2020-08" db="EMBL/GenBank/DDBJ databases">
        <title>Genomic Encyclopedia of Type Strains, Phase III (KMG-III): the genomes of soil and plant-associated and newly described type strains.</title>
        <authorList>
            <person name="Whitman W."/>
        </authorList>
    </citation>
    <scope>NUCLEOTIDE SEQUENCE [LARGE SCALE GENOMIC DNA]</scope>
    <source>
        <strain evidence="9 10">CECT 4113</strain>
    </source>
</reference>
<dbReference type="AlphaFoldDB" id="A0A7W5G3V8"/>
<keyword evidence="7" id="KW-0472">Membrane</keyword>
<dbReference type="RefSeq" id="WP_376774117.1">
    <property type="nucleotide sequence ID" value="NZ_JACHXH010000037.1"/>
</dbReference>
<evidence type="ECO:0000256" key="3">
    <source>
        <dbReference type="ARBA" id="ARBA00022448"/>
    </source>
</evidence>
<dbReference type="PANTHER" id="PTHR31611">
    <property type="entry name" value="HIGH-AFFINITY NICKEL TRANSPORT PROTEIN NIC1"/>
    <property type="match status" value="1"/>
</dbReference>
<comment type="caution">
    <text evidence="9">The sequence shown here is derived from an EMBL/GenBank/DDBJ whole genome shotgun (WGS) entry which is preliminary data.</text>
</comment>
<keyword evidence="6" id="KW-1133">Transmembrane helix</keyword>
<comment type="similarity">
    <text evidence="2 8">Belongs to the NiCoT transporter (TC 2.A.52) family.</text>
</comment>
<proteinExistence type="inferred from homology"/>
<keyword evidence="4" id="KW-0533">Nickel</keyword>
<keyword evidence="10" id="KW-1185">Reference proteome</keyword>
<sequence>MEHLPEIGLAFGAFALGTLARKFLVLADVWAAFSRARRQAEHGDLELDSLSTRGGFKSRLLGRTFSVVSRPWHMYPLGFLFGLGFDMATEIGVLAISAPQATKERLSGRS</sequence>
<evidence type="ECO:0000256" key="6">
    <source>
        <dbReference type="ARBA" id="ARBA00022989"/>
    </source>
</evidence>
<accession>A0A7W5G3V8</accession>
<dbReference type="InterPro" id="IPR004688">
    <property type="entry name" value="Ni/Co_transpt"/>
</dbReference>
<comment type="subcellular location">
    <subcellularLocation>
        <location evidence="8">Cell membrane</location>
        <topology evidence="8">Multi-pass membrane protein</topology>
    </subcellularLocation>
    <subcellularLocation>
        <location evidence="1">Endomembrane system</location>
        <topology evidence="1">Multi-pass membrane protein</topology>
    </subcellularLocation>
</comment>
<dbReference type="Proteomes" id="UP000518315">
    <property type="component" value="Unassembled WGS sequence"/>
</dbReference>
<dbReference type="InterPro" id="IPR011541">
    <property type="entry name" value="Ni/Co_transpt_high_affinity"/>
</dbReference>
<protein>
    <recommendedName>
        <fullName evidence="8">Nickel/cobalt efflux system</fullName>
    </recommendedName>
</protein>
<dbReference type="PANTHER" id="PTHR31611:SF0">
    <property type="entry name" value="HIGH-AFFINITY NICKEL TRANSPORT PROTEIN NIC1"/>
    <property type="match status" value="1"/>
</dbReference>
<keyword evidence="3 8" id="KW-0813">Transport</keyword>
<organism evidence="9 10">
    <name type="scientific">Rhizobium pisi</name>
    <dbReference type="NCBI Taxonomy" id="574561"/>
    <lineage>
        <taxon>Bacteria</taxon>
        <taxon>Pseudomonadati</taxon>
        <taxon>Pseudomonadota</taxon>
        <taxon>Alphaproteobacteria</taxon>
        <taxon>Hyphomicrobiales</taxon>
        <taxon>Rhizobiaceae</taxon>
        <taxon>Rhizobium/Agrobacterium group</taxon>
        <taxon>Rhizobium</taxon>
    </lineage>
</organism>
<evidence type="ECO:0000256" key="8">
    <source>
        <dbReference type="RuleBase" id="RU362101"/>
    </source>
</evidence>
<dbReference type="GO" id="GO:0012505">
    <property type="term" value="C:endomembrane system"/>
    <property type="evidence" value="ECO:0007669"/>
    <property type="project" value="UniProtKB-SubCell"/>
</dbReference>
<keyword evidence="5" id="KW-0812">Transmembrane</keyword>
<evidence type="ECO:0000256" key="2">
    <source>
        <dbReference type="ARBA" id="ARBA00010892"/>
    </source>
</evidence>